<dbReference type="Pfam" id="PF13489">
    <property type="entry name" value="Methyltransf_23"/>
    <property type="match status" value="1"/>
</dbReference>
<protein>
    <recommendedName>
        <fullName evidence="3">Methyltransferase type 11 domain-containing protein</fullName>
    </recommendedName>
</protein>
<dbReference type="SUPFAM" id="SSF53335">
    <property type="entry name" value="S-adenosyl-L-methionine-dependent methyltransferases"/>
    <property type="match status" value="1"/>
</dbReference>
<dbReference type="PANTHER" id="PTHR43861">
    <property type="entry name" value="TRANS-ACONITATE 2-METHYLTRANSFERASE-RELATED"/>
    <property type="match status" value="1"/>
</dbReference>
<dbReference type="AlphaFoldDB" id="A0A2H0KKX6"/>
<dbReference type="CDD" id="cd02440">
    <property type="entry name" value="AdoMet_MTases"/>
    <property type="match status" value="1"/>
</dbReference>
<evidence type="ECO:0000313" key="2">
    <source>
        <dbReference type="Proteomes" id="UP000229497"/>
    </source>
</evidence>
<gene>
    <name evidence="1" type="ORF">COV87_00800</name>
</gene>
<sequence>MRIANLFNIVLYKQKLNEIILRQKKEKREKYLNKLPLINYFTFENEFRGEKNLILERQKPYVKYFKDCKNVLDIGCGRGEFLELLKSKKIKAVGIDMDDGMVNECKRKKLVVYKVDLFDYLLKSVPNYYDGIIALQVVEHLNSQRVQNFVKLCFDKVKMGGYVIFETVNPLCPQALSYFWADLTHEKPLVPQVLRHIFKQYGFSQVDIIGRTPVFPNVPDLIKNPNDLAIYGDYAIVARK</sequence>
<dbReference type="InterPro" id="IPR029063">
    <property type="entry name" value="SAM-dependent_MTases_sf"/>
</dbReference>
<dbReference type="Gene3D" id="3.40.50.150">
    <property type="entry name" value="Vaccinia Virus protein VP39"/>
    <property type="match status" value="1"/>
</dbReference>
<dbReference type="Proteomes" id="UP000229497">
    <property type="component" value="Unassembled WGS sequence"/>
</dbReference>
<comment type="caution">
    <text evidence="1">The sequence shown here is derived from an EMBL/GenBank/DDBJ whole genome shotgun (WGS) entry which is preliminary data.</text>
</comment>
<dbReference type="EMBL" id="PCVK01000025">
    <property type="protein sequence ID" value="PIQ71902.1"/>
    <property type="molecule type" value="Genomic_DNA"/>
</dbReference>
<organism evidence="1 2">
    <name type="scientific">Candidatus Roizmanbacteria bacterium CG11_big_fil_rev_8_21_14_0_20_37_16</name>
    <dbReference type="NCBI Taxonomy" id="1974857"/>
    <lineage>
        <taxon>Bacteria</taxon>
        <taxon>Candidatus Roizmaniibacteriota</taxon>
    </lineage>
</organism>
<proteinExistence type="predicted"/>
<accession>A0A2H0KKX6</accession>
<evidence type="ECO:0000313" key="1">
    <source>
        <dbReference type="EMBL" id="PIQ71902.1"/>
    </source>
</evidence>
<name>A0A2H0KKX6_9BACT</name>
<reference evidence="1 2" key="1">
    <citation type="submission" date="2017-09" db="EMBL/GenBank/DDBJ databases">
        <title>Depth-based differentiation of microbial function through sediment-hosted aquifers and enrichment of novel symbionts in the deep terrestrial subsurface.</title>
        <authorList>
            <person name="Probst A.J."/>
            <person name="Ladd B."/>
            <person name="Jarett J.K."/>
            <person name="Geller-Mcgrath D.E."/>
            <person name="Sieber C.M."/>
            <person name="Emerson J.B."/>
            <person name="Anantharaman K."/>
            <person name="Thomas B.C."/>
            <person name="Malmstrom R."/>
            <person name="Stieglmeier M."/>
            <person name="Klingl A."/>
            <person name="Woyke T."/>
            <person name="Ryan C.M."/>
            <person name="Banfield J.F."/>
        </authorList>
    </citation>
    <scope>NUCLEOTIDE SEQUENCE [LARGE SCALE GENOMIC DNA]</scope>
    <source>
        <strain evidence="1">CG11_big_fil_rev_8_21_14_0_20_37_16</strain>
    </source>
</reference>
<evidence type="ECO:0008006" key="3">
    <source>
        <dbReference type="Google" id="ProtNLM"/>
    </source>
</evidence>